<protein>
    <submittedName>
        <fullName evidence="2">Helix-turn-helix domain-containing protein</fullName>
    </submittedName>
</protein>
<reference evidence="2 3" key="1">
    <citation type="submission" date="2022-06" db="EMBL/GenBank/DDBJ databases">
        <title>Rhizosaccharibacter gen. nov. sp. nov. KSS12, endophytic bacteria isolated from sugarcane.</title>
        <authorList>
            <person name="Pitiwittayakul N."/>
        </authorList>
    </citation>
    <scope>NUCLEOTIDE SEQUENCE [LARGE SCALE GENOMIC DNA]</scope>
    <source>
        <strain evidence="2 3">KSS12</strain>
    </source>
</reference>
<dbReference type="RefSeq" id="WP_422918320.1">
    <property type="nucleotide sequence ID" value="NZ_JAMZEJ010000001.1"/>
</dbReference>
<dbReference type="CDD" id="cd00093">
    <property type="entry name" value="HTH_XRE"/>
    <property type="match status" value="1"/>
</dbReference>
<evidence type="ECO:0000313" key="3">
    <source>
        <dbReference type="Proteomes" id="UP001524547"/>
    </source>
</evidence>
<dbReference type="InterPro" id="IPR010982">
    <property type="entry name" value="Lambda_DNA-bd_dom_sf"/>
</dbReference>
<evidence type="ECO:0000313" key="2">
    <source>
        <dbReference type="EMBL" id="MCQ8239584.1"/>
    </source>
</evidence>
<accession>A0ABT1VTC0</accession>
<dbReference type="SMART" id="SM00530">
    <property type="entry name" value="HTH_XRE"/>
    <property type="match status" value="1"/>
</dbReference>
<dbReference type="Pfam" id="PF13560">
    <property type="entry name" value="HTH_31"/>
    <property type="match status" value="1"/>
</dbReference>
<dbReference type="InterPro" id="IPR001387">
    <property type="entry name" value="Cro/C1-type_HTH"/>
</dbReference>
<dbReference type="EMBL" id="JAMZEJ010000001">
    <property type="protein sequence ID" value="MCQ8239584.1"/>
    <property type="molecule type" value="Genomic_DNA"/>
</dbReference>
<dbReference type="SUPFAM" id="SSF47413">
    <property type="entry name" value="lambda repressor-like DNA-binding domains"/>
    <property type="match status" value="1"/>
</dbReference>
<sequence length="131" mass="14274">MTFVSTVSALGVEAAMQGEGSADWRWPVGVDQYDTGSGSERRVRLGAYLRALREELGMTQEAVAEDLGVPLAALRSVEQGASSAGGVLMRDLQRLYRAEPASFGLEWLRCSEPLLFRMICRLPERPGAGRT</sequence>
<keyword evidence="3" id="KW-1185">Reference proteome</keyword>
<evidence type="ECO:0000259" key="1">
    <source>
        <dbReference type="PROSITE" id="PS50943"/>
    </source>
</evidence>
<name>A0ABT1VTC0_9PROT</name>
<dbReference type="Gene3D" id="1.10.260.40">
    <property type="entry name" value="lambda repressor-like DNA-binding domains"/>
    <property type="match status" value="1"/>
</dbReference>
<comment type="caution">
    <text evidence="2">The sequence shown here is derived from an EMBL/GenBank/DDBJ whole genome shotgun (WGS) entry which is preliminary data.</text>
</comment>
<dbReference type="PROSITE" id="PS50943">
    <property type="entry name" value="HTH_CROC1"/>
    <property type="match status" value="1"/>
</dbReference>
<organism evidence="2 3">
    <name type="scientific">Rhizosaccharibacter radicis</name>
    <dbReference type="NCBI Taxonomy" id="2782605"/>
    <lineage>
        <taxon>Bacteria</taxon>
        <taxon>Pseudomonadati</taxon>
        <taxon>Pseudomonadota</taxon>
        <taxon>Alphaproteobacteria</taxon>
        <taxon>Acetobacterales</taxon>
        <taxon>Acetobacteraceae</taxon>
        <taxon>Rhizosaccharibacter</taxon>
    </lineage>
</organism>
<dbReference type="Proteomes" id="UP001524547">
    <property type="component" value="Unassembled WGS sequence"/>
</dbReference>
<feature type="domain" description="HTH cro/C1-type" evidence="1">
    <location>
        <begin position="49"/>
        <end position="103"/>
    </location>
</feature>
<proteinExistence type="predicted"/>
<gene>
    <name evidence="2" type="ORF">NFI88_01855</name>
</gene>